<dbReference type="Proteomes" id="UP000799302">
    <property type="component" value="Unassembled WGS sequence"/>
</dbReference>
<dbReference type="OrthoDB" id="626167at2759"/>
<sequence>MVPESGWGMEGMCKRTTNKLVEPWEYAPYTLNMQPIPEKKLLKKAYWHLRVTVARTSALHPSPDGAYSYQQDQPASISAYLSLLADCVGEESANKVYEDMSDGRLAVPSPKSLADHELGLERASVDNWHLEFNENSINGPERTVRRLKVRSPAENAGMRNGDRIMNTVRFREVQHDHDALMRVIVSREDERHIDILT</sequence>
<dbReference type="EMBL" id="MU004238">
    <property type="protein sequence ID" value="KAF2667210.1"/>
    <property type="molecule type" value="Genomic_DNA"/>
</dbReference>
<organism evidence="1 2">
    <name type="scientific">Microthyrium microscopicum</name>
    <dbReference type="NCBI Taxonomy" id="703497"/>
    <lineage>
        <taxon>Eukaryota</taxon>
        <taxon>Fungi</taxon>
        <taxon>Dikarya</taxon>
        <taxon>Ascomycota</taxon>
        <taxon>Pezizomycotina</taxon>
        <taxon>Dothideomycetes</taxon>
        <taxon>Dothideomycetes incertae sedis</taxon>
        <taxon>Microthyriales</taxon>
        <taxon>Microthyriaceae</taxon>
        <taxon>Microthyrium</taxon>
    </lineage>
</organism>
<accession>A0A6A6U5L4</accession>
<reference evidence="1" key="1">
    <citation type="journal article" date="2020" name="Stud. Mycol.">
        <title>101 Dothideomycetes genomes: a test case for predicting lifestyles and emergence of pathogens.</title>
        <authorList>
            <person name="Haridas S."/>
            <person name="Albert R."/>
            <person name="Binder M."/>
            <person name="Bloem J."/>
            <person name="Labutti K."/>
            <person name="Salamov A."/>
            <person name="Andreopoulos B."/>
            <person name="Baker S."/>
            <person name="Barry K."/>
            <person name="Bills G."/>
            <person name="Bluhm B."/>
            <person name="Cannon C."/>
            <person name="Castanera R."/>
            <person name="Culley D."/>
            <person name="Daum C."/>
            <person name="Ezra D."/>
            <person name="Gonzalez J."/>
            <person name="Henrissat B."/>
            <person name="Kuo A."/>
            <person name="Liang C."/>
            <person name="Lipzen A."/>
            <person name="Lutzoni F."/>
            <person name="Magnuson J."/>
            <person name="Mondo S."/>
            <person name="Nolan M."/>
            <person name="Ohm R."/>
            <person name="Pangilinan J."/>
            <person name="Park H.-J."/>
            <person name="Ramirez L."/>
            <person name="Alfaro M."/>
            <person name="Sun H."/>
            <person name="Tritt A."/>
            <person name="Yoshinaga Y."/>
            <person name="Zwiers L.-H."/>
            <person name="Turgeon B."/>
            <person name="Goodwin S."/>
            <person name="Spatafora J."/>
            <person name="Crous P."/>
            <person name="Grigoriev I."/>
        </authorList>
    </citation>
    <scope>NUCLEOTIDE SEQUENCE</scope>
    <source>
        <strain evidence="1">CBS 115976</strain>
    </source>
</reference>
<gene>
    <name evidence="1" type="ORF">BT63DRAFT_458178</name>
</gene>
<name>A0A6A6U5L4_9PEZI</name>
<keyword evidence="2" id="KW-1185">Reference proteome</keyword>
<proteinExistence type="predicted"/>
<protein>
    <submittedName>
        <fullName evidence="1">Uncharacterized protein</fullName>
    </submittedName>
</protein>
<evidence type="ECO:0000313" key="1">
    <source>
        <dbReference type="EMBL" id="KAF2667210.1"/>
    </source>
</evidence>
<dbReference type="AlphaFoldDB" id="A0A6A6U5L4"/>
<evidence type="ECO:0000313" key="2">
    <source>
        <dbReference type="Proteomes" id="UP000799302"/>
    </source>
</evidence>